<evidence type="ECO:0000313" key="4">
    <source>
        <dbReference type="WBParaSite" id="TTAC_0000012101-mRNA-1"/>
    </source>
</evidence>
<evidence type="ECO:0000313" key="2">
    <source>
        <dbReference type="EMBL" id="VDM15900.1"/>
    </source>
</evidence>
<keyword evidence="3" id="KW-1185">Reference proteome</keyword>
<dbReference type="STRING" id="6205.A0A0R3WHT4"/>
<dbReference type="EMBL" id="UYWX01000008">
    <property type="protein sequence ID" value="VDM15900.1"/>
    <property type="molecule type" value="Genomic_DNA"/>
</dbReference>
<sequence>MDGESWQTNLESWRERRRAAAKALALEIQQHCDASPQSRAVTKDHILYPNNDTQDNMQKLKTPDRDILKMGPQCASQCDVCSGIGNFVSSAPSLPSDRKQSFSFHTEPKQASPPSRPDVKTVQSDDMVILHQAAIVVEPES</sequence>
<dbReference type="Proteomes" id="UP000274429">
    <property type="component" value="Unassembled WGS sequence"/>
</dbReference>
<name>A0A0R3WHT4_HYDTA</name>
<evidence type="ECO:0000256" key="1">
    <source>
        <dbReference type="SAM" id="MobiDB-lite"/>
    </source>
</evidence>
<proteinExistence type="predicted"/>
<reference evidence="2 3" key="2">
    <citation type="submission" date="2018-11" db="EMBL/GenBank/DDBJ databases">
        <authorList>
            <consortium name="Pathogen Informatics"/>
        </authorList>
    </citation>
    <scope>NUCLEOTIDE SEQUENCE [LARGE SCALE GENOMIC DNA]</scope>
</reference>
<evidence type="ECO:0000313" key="3">
    <source>
        <dbReference type="Proteomes" id="UP000274429"/>
    </source>
</evidence>
<reference evidence="4" key="1">
    <citation type="submission" date="2017-02" db="UniProtKB">
        <authorList>
            <consortium name="WormBaseParasite"/>
        </authorList>
    </citation>
    <scope>IDENTIFICATION</scope>
</reference>
<protein>
    <submittedName>
        <fullName evidence="4">DUF4757 domain-containing protein</fullName>
    </submittedName>
</protein>
<organism evidence="4">
    <name type="scientific">Hydatigena taeniaeformis</name>
    <name type="common">Feline tapeworm</name>
    <name type="synonym">Taenia taeniaeformis</name>
    <dbReference type="NCBI Taxonomy" id="6205"/>
    <lineage>
        <taxon>Eukaryota</taxon>
        <taxon>Metazoa</taxon>
        <taxon>Spiralia</taxon>
        <taxon>Lophotrochozoa</taxon>
        <taxon>Platyhelminthes</taxon>
        <taxon>Cestoda</taxon>
        <taxon>Eucestoda</taxon>
        <taxon>Cyclophyllidea</taxon>
        <taxon>Taeniidae</taxon>
        <taxon>Hydatigera</taxon>
    </lineage>
</organism>
<accession>A0A0R3WHT4</accession>
<gene>
    <name evidence="2" type="ORF">TTAC_LOCUS122</name>
</gene>
<dbReference type="WBParaSite" id="TTAC_0000012101-mRNA-1">
    <property type="protein sequence ID" value="TTAC_0000012101-mRNA-1"/>
    <property type="gene ID" value="TTAC_0000012101"/>
</dbReference>
<feature type="region of interest" description="Disordered" evidence="1">
    <location>
        <begin position="92"/>
        <end position="122"/>
    </location>
</feature>
<dbReference type="AlphaFoldDB" id="A0A0R3WHT4"/>